<protein>
    <submittedName>
        <fullName evidence="2">Reverse transcriptase domain-containing protein</fullName>
    </submittedName>
</protein>
<name>A0AC35UEG4_9BILA</name>
<proteinExistence type="predicted"/>
<reference evidence="2" key="1">
    <citation type="submission" date="2016-11" db="UniProtKB">
        <authorList>
            <consortium name="WormBaseParasite"/>
        </authorList>
    </citation>
    <scope>IDENTIFICATION</scope>
    <source>
        <strain evidence="2">KR3021</strain>
    </source>
</reference>
<evidence type="ECO:0000313" key="2">
    <source>
        <dbReference type="WBParaSite" id="RSKR_0001059800.1"/>
    </source>
</evidence>
<accession>A0AC35UEG4</accession>
<evidence type="ECO:0000313" key="1">
    <source>
        <dbReference type="Proteomes" id="UP000095286"/>
    </source>
</evidence>
<dbReference type="Proteomes" id="UP000095286">
    <property type="component" value="Unplaced"/>
</dbReference>
<dbReference type="WBParaSite" id="RSKR_0001059800.1">
    <property type="protein sequence ID" value="RSKR_0001059800.1"/>
    <property type="gene ID" value="RSKR_0001059800"/>
</dbReference>
<organism evidence="1 2">
    <name type="scientific">Rhabditophanes sp. KR3021</name>
    <dbReference type="NCBI Taxonomy" id="114890"/>
    <lineage>
        <taxon>Eukaryota</taxon>
        <taxon>Metazoa</taxon>
        <taxon>Ecdysozoa</taxon>
        <taxon>Nematoda</taxon>
        <taxon>Chromadorea</taxon>
        <taxon>Rhabditida</taxon>
        <taxon>Tylenchina</taxon>
        <taxon>Panagrolaimomorpha</taxon>
        <taxon>Strongyloidoidea</taxon>
        <taxon>Alloionematidae</taxon>
        <taxon>Rhabditophanes</taxon>
    </lineage>
</organism>
<sequence length="305" mass="35453">MKGVRQGCPLSPVLFIIGLEYIKRSMDLKPEDAFMLGRVDCSFISYADDTTLMSSDPQQLKRMFCKLETESKKSGLLLNKSKTKMLANGGLYDVDGTGLKVDAADFAIKNVELVKQFTYLGKDISIEETRPFVKASRTRAWSAYHKTKELFRSVNNSAKAYIYNMLIRPSMTYAAQTWILNITVMDGLAKTERSILRRIFGIRRWDEERQENMHNEELYRLTTVTPLPLFLVRLQTKYIGHQLRKDDSWQRAMLLWSNKNKKKCGRPRDRLMGTLFKKFGVKTIVEMSKDRLMWRTLPQLLQSSY</sequence>